<dbReference type="InterPro" id="IPR009057">
    <property type="entry name" value="Homeodomain-like_sf"/>
</dbReference>
<dbReference type="InterPro" id="IPR011256">
    <property type="entry name" value="Reg_factor_effector_dom_sf"/>
</dbReference>
<dbReference type="PROSITE" id="PS01124">
    <property type="entry name" value="HTH_ARAC_FAMILY_2"/>
    <property type="match status" value="1"/>
</dbReference>
<gene>
    <name evidence="5" type="ORF">AR1Y2_1239</name>
</gene>
<dbReference type="SMART" id="SM00342">
    <property type="entry name" value="HTH_ARAC"/>
    <property type="match status" value="1"/>
</dbReference>
<keyword evidence="3" id="KW-0804">Transcription</keyword>
<evidence type="ECO:0000256" key="3">
    <source>
        <dbReference type="ARBA" id="ARBA00023163"/>
    </source>
</evidence>
<dbReference type="GO" id="GO:0003700">
    <property type="term" value="F:DNA-binding transcription factor activity"/>
    <property type="evidence" value="ECO:0007669"/>
    <property type="project" value="InterPro"/>
</dbReference>
<dbReference type="AlphaFoldDB" id="A0A4P8IFM6"/>
<dbReference type="SMART" id="SM00871">
    <property type="entry name" value="AraC_E_bind"/>
    <property type="match status" value="1"/>
</dbReference>
<keyword evidence="1" id="KW-0805">Transcription regulation</keyword>
<dbReference type="GO" id="GO:0043565">
    <property type="term" value="F:sequence-specific DNA binding"/>
    <property type="evidence" value="ECO:0007669"/>
    <property type="project" value="InterPro"/>
</dbReference>
<dbReference type="SUPFAM" id="SSF55136">
    <property type="entry name" value="Probable bacterial effector-binding domain"/>
    <property type="match status" value="1"/>
</dbReference>
<dbReference type="OrthoDB" id="9782503at2"/>
<dbReference type="Gene3D" id="3.20.80.10">
    <property type="entry name" value="Regulatory factor, effector binding domain"/>
    <property type="match status" value="1"/>
</dbReference>
<dbReference type="KEGG" id="arf:AR1Y2_1239"/>
<dbReference type="InterPro" id="IPR010499">
    <property type="entry name" value="AraC_E-bd"/>
</dbReference>
<evidence type="ECO:0000313" key="5">
    <source>
        <dbReference type="EMBL" id="QCP34693.1"/>
    </source>
</evidence>
<dbReference type="InterPro" id="IPR018060">
    <property type="entry name" value="HTH_AraC"/>
</dbReference>
<name>A0A4P8IFM6_9FIRM</name>
<dbReference type="InterPro" id="IPR050959">
    <property type="entry name" value="MarA-like"/>
</dbReference>
<keyword evidence="6" id="KW-1185">Reference proteome</keyword>
<protein>
    <submittedName>
        <fullName evidence="5">AraC-family transcriptional regulator</fullName>
    </submittedName>
</protein>
<dbReference type="PANTHER" id="PTHR47504">
    <property type="entry name" value="RIGHT ORIGIN-BINDING PROTEIN"/>
    <property type="match status" value="1"/>
</dbReference>
<feature type="domain" description="HTH araC/xylS-type" evidence="4">
    <location>
        <begin position="9"/>
        <end position="108"/>
    </location>
</feature>
<dbReference type="PROSITE" id="PS00041">
    <property type="entry name" value="HTH_ARAC_FAMILY_1"/>
    <property type="match status" value="1"/>
</dbReference>
<accession>A0A4P8IFM6</accession>
<dbReference type="Pfam" id="PF14526">
    <property type="entry name" value="Cass2"/>
    <property type="match status" value="1"/>
</dbReference>
<dbReference type="Proteomes" id="UP000298653">
    <property type="component" value="Chromosome"/>
</dbReference>
<evidence type="ECO:0000256" key="2">
    <source>
        <dbReference type="ARBA" id="ARBA00023125"/>
    </source>
</evidence>
<dbReference type="Pfam" id="PF12833">
    <property type="entry name" value="HTH_18"/>
    <property type="match status" value="1"/>
</dbReference>
<evidence type="ECO:0000259" key="4">
    <source>
        <dbReference type="PROSITE" id="PS01124"/>
    </source>
</evidence>
<reference evidence="5 6" key="1">
    <citation type="submission" date="2019-05" db="EMBL/GenBank/DDBJ databases">
        <title>Complete genome sequencing of Anaerostipes rhamnosivorans.</title>
        <authorList>
            <person name="Bui T.P.N."/>
            <person name="de Vos W.M."/>
        </authorList>
    </citation>
    <scope>NUCLEOTIDE SEQUENCE [LARGE SCALE GENOMIC DNA]</scope>
    <source>
        <strain evidence="5 6">1y2</strain>
    </source>
</reference>
<dbReference type="SUPFAM" id="SSF46689">
    <property type="entry name" value="Homeodomain-like"/>
    <property type="match status" value="2"/>
</dbReference>
<dbReference type="RefSeq" id="WP_137328201.1">
    <property type="nucleotide sequence ID" value="NZ_CP040058.1"/>
</dbReference>
<dbReference type="Gene3D" id="1.10.10.60">
    <property type="entry name" value="Homeodomain-like"/>
    <property type="match status" value="2"/>
</dbReference>
<evidence type="ECO:0000313" key="6">
    <source>
        <dbReference type="Proteomes" id="UP000298653"/>
    </source>
</evidence>
<dbReference type="PANTHER" id="PTHR47504:SF5">
    <property type="entry name" value="RIGHT ORIGIN-BINDING PROTEIN"/>
    <property type="match status" value="1"/>
</dbReference>
<organism evidence="5 6">
    <name type="scientific">Anaerostipes rhamnosivorans</name>
    <dbReference type="NCBI Taxonomy" id="1229621"/>
    <lineage>
        <taxon>Bacteria</taxon>
        <taxon>Bacillati</taxon>
        <taxon>Bacillota</taxon>
        <taxon>Clostridia</taxon>
        <taxon>Lachnospirales</taxon>
        <taxon>Lachnospiraceae</taxon>
        <taxon>Anaerostipes</taxon>
    </lineage>
</organism>
<dbReference type="InterPro" id="IPR018062">
    <property type="entry name" value="HTH_AraC-typ_CS"/>
</dbReference>
<keyword evidence="2" id="KW-0238">DNA-binding</keyword>
<evidence type="ECO:0000256" key="1">
    <source>
        <dbReference type="ARBA" id="ARBA00023015"/>
    </source>
</evidence>
<dbReference type="InterPro" id="IPR029441">
    <property type="entry name" value="Cass2"/>
</dbReference>
<dbReference type="EMBL" id="CP040058">
    <property type="protein sequence ID" value="QCP34693.1"/>
    <property type="molecule type" value="Genomic_DNA"/>
</dbReference>
<proteinExistence type="predicted"/>
<sequence length="287" mass="33786">MDNNLQVIRQVLDYIEEHLTEEELNLDMITEEIGYSKYHLHRMFTFVVGVSIHQYIQRRRLTEAARVLVFTQKPLMEIALCSGYDTQRSFSRSFKTMYNCSPSRYRKKSSFMPLQLKYDMEQRGKIPGDRVLNIKTVEEDSIYLAGYDGSTKHGFRVIGRCWNLMHKYKDEIISRTDKDFLIGVNDYKEYESNGPLFHYIAAAQVTSLAYIPAHMKAFTLPPSRYAVFTFRGKNEDSLQPVAEYIYQEWFPNSTCRFNERNPYDFAKYGETADEHGQSEIQFWVPIL</sequence>